<keyword evidence="1" id="KW-0472">Membrane</keyword>
<protein>
    <submittedName>
        <fullName evidence="2">Uncharacterized protein</fullName>
    </submittedName>
</protein>
<dbReference type="RefSeq" id="WP_346037022.1">
    <property type="nucleotide sequence ID" value="NZ_BAAALY010000016.1"/>
</dbReference>
<name>A0ABN2CI89_9MICO</name>
<keyword evidence="3" id="KW-1185">Reference proteome</keyword>
<organism evidence="2 3">
    <name type="scientific">Brevibacterium picturae</name>
    <dbReference type="NCBI Taxonomy" id="260553"/>
    <lineage>
        <taxon>Bacteria</taxon>
        <taxon>Bacillati</taxon>
        <taxon>Actinomycetota</taxon>
        <taxon>Actinomycetes</taxon>
        <taxon>Micrococcales</taxon>
        <taxon>Brevibacteriaceae</taxon>
        <taxon>Brevibacterium</taxon>
    </lineage>
</organism>
<reference evidence="2 3" key="1">
    <citation type="journal article" date="2019" name="Int. J. Syst. Evol. Microbiol.">
        <title>The Global Catalogue of Microorganisms (GCM) 10K type strain sequencing project: providing services to taxonomists for standard genome sequencing and annotation.</title>
        <authorList>
            <consortium name="The Broad Institute Genomics Platform"/>
            <consortium name="The Broad Institute Genome Sequencing Center for Infectious Disease"/>
            <person name="Wu L."/>
            <person name="Ma J."/>
        </authorList>
    </citation>
    <scope>NUCLEOTIDE SEQUENCE [LARGE SCALE GENOMIC DNA]</scope>
    <source>
        <strain evidence="2 3">JCM 13319</strain>
    </source>
</reference>
<feature type="transmembrane region" description="Helical" evidence="1">
    <location>
        <begin position="84"/>
        <end position="101"/>
    </location>
</feature>
<gene>
    <name evidence="2" type="ORF">GCM10009691_35000</name>
</gene>
<proteinExistence type="predicted"/>
<dbReference type="Proteomes" id="UP001501791">
    <property type="component" value="Unassembled WGS sequence"/>
</dbReference>
<feature type="transmembrane region" description="Helical" evidence="1">
    <location>
        <begin position="12"/>
        <end position="38"/>
    </location>
</feature>
<sequence length="146" mass="16011">MSNSSKRKDFWIYASLLLAAFSVPCIVPLVITTIAWAFHVSMRLNLIEALFVTFAIFIVWFILSEIFDSLLEKINPAGSLVNKIVSLVLSFAILAIGYWTIVESLMMAAVLAALVCGLLFALSPIIDHWYEARPSNGNGANADANS</sequence>
<accession>A0ABN2CI89</accession>
<evidence type="ECO:0000256" key="1">
    <source>
        <dbReference type="SAM" id="Phobius"/>
    </source>
</evidence>
<feature type="transmembrane region" description="Helical" evidence="1">
    <location>
        <begin position="107"/>
        <end position="126"/>
    </location>
</feature>
<dbReference type="EMBL" id="BAAALY010000016">
    <property type="protein sequence ID" value="GAA1557893.1"/>
    <property type="molecule type" value="Genomic_DNA"/>
</dbReference>
<keyword evidence="1" id="KW-0812">Transmembrane</keyword>
<keyword evidence="1" id="KW-1133">Transmembrane helix</keyword>
<comment type="caution">
    <text evidence="2">The sequence shown here is derived from an EMBL/GenBank/DDBJ whole genome shotgun (WGS) entry which is preliminary data.</text>
</comment>
<feature type="transmembrane region" description="Helical" evidence="1">
    <location>
        <begin position="44"/>
        <end position="63"/>
    </location>
</feature>
<evidence type="ECO:0000313" key="2">
    <source>
        <dbReference type="EMBL" id="GAA1557893.1"/>
    </source>
</evidence>
<evidence type="ECO:0000313" key="3">
    <source>
        <dbReference type="Proteomes" id="UP001501791"/>
    </source>
</evidence>